<comment type="caution">
    <text evidence="2">The sequence shown here is derived from an EMBL/GenBank/DDBJ whole genome shotgun (WGS) entry which is preliminary data.</text>
</comment>
<protein>
    <submittedName>
        <fullName evidence="2">(African queen) hypothetical protein</fullName>
    </submittedName>
</protein>
<feature type="transmembrane region" description="Helical" evidence="1">
    <location>
        <begin position="77"/>
        <end position="96"/>
    </location>
</feature>
<dbReference type="Proteomes" id="UP000789524">
    <property type="component" value="Unassembled WGS sequence"/>
</dbReference>
<proteinExistence type="predicted"/>
<evidence type="ECO:0000256" key="1">
    <source>
        <dbReference type="SAM" id="Phobius"/>
    </source>
</evidence>
<dbReference type="OrthoDB" id="7290788at2759"/>
<name>A0A8J2QRY5_9NEOP</name>
<keyword evidence="3" id="KW-1185">Reference proteome</keyword>
<accession>A0A8J2QRY5</accession>
<keyword evidence="1" id="KW-0472">Membrane</keyword>
<gene>
    <name evidence="2" type="ORF">DCHRY22_LOCUS6997</name>
</gene>
<keyword evidence="1" id="KW-0812">Transmembrane</keyword>
<dbReference type="EMBL" id="CAKASE010000056">
    <property type="protein sequence ID" value="CAG9566342.1"/>
    <property type="molecule type" value="Genomic_DNA"/>
</dbReference>
<keyword evidence="1" id="KW-1133">Transmembrane helix</keyword>
<organism evidence="2 3">
    <name type="scientific">Danaus chrysippus</name>
    <name type="common">African queen</name>
    <dbReference type="NCBI Taxonomy" id="151541"/>
    <lineage>
        <taxon>Eukaryota</taxon>
        <taxon>Metazoa</taxon>
        <taxon>Ecdysozoa</taxon>
        <taxon>Arthropoda</taxon>
        <taxon>Hexapoda</taxon>
        <taxon>Insecta</taxon>
        <taxon>Pterygota</taxon>
        <taxon>Neoptera</taxon>
        <taxon>Endopterygota</taxon>
        <taxon>Lepidoptera</taxon>
        <taxon>Glossata</taxon>
        <taxon>Ditrysia</taxon>
        <taxon>Papilionoidea</taxon>
        <taxon>Nymphalidae</taxon>
        <taxon>Danainae</taxon>
        <taxon>Danaini</taxon>
        <taxon>Danaina</taxon>
        <taxon>Danaus</taxon>
        <taxon>Anosia</taxon>
    </lineage>
</organism>
<reference evidence="2" key="1">
    <citation type="submission" date="2021-09" db="EMBL/GenBank/DDBJ databases">
        <authorList>
            <person name="Martin H S."/>
        </authorList>
    </citation>
    <scope>NUCLEOTIDE SEQUENCE</scope>
</reference>
<evidence type="ECO:0000313" key="3">
    <source>
        <dbReference type="Proteomes" id="UP000789524"/>
    </source>
</evidence>
<evidence type="ECO:0000313" key="2">
    <source>
        <dbReference type="EMBL" id="CAG9566342.1"/>
    </source>
</evidence>
<sequence>MKTPYFTLSNTNDRIKGRVLKIMEMPQFNDSTSKKHAKVILNTIDLSNLHSINSKISLQHPVQIGNVDDSSIYHTTISLYVILLLCTVTLTIVLILQKLRSRSVNKIDISPGRVQETYEGREIDPHLIRVDHSNISASLSNKVLQ</sequence>
<dbReference type="AlphaFoldDB" id="A0A8J2QRY5"/>